<dbReference type="InterPro" id="IPR029063">
    <property type="entry name" value="SAM-dependent_MTases_sf"/>
</dbReference>
<dbReference type="HOGENOM" id="CLU_920577_0_0_7"/>
<dbReference type="GO" id="GO:0008757">
    <property type="term" value="F:S-adenosylmethionine-dependent methyltransferase activity"/>
    <property type="evidence" value="ECO:0007669"/>
    <property type="project" value="InterPro"/>
</dbReference>
<dbReference type="PANTHER" id="PTHR42912:SF93">
    <property type="entry name" value="N6-ADENOSINE-METHYLTRANSFERASE TMT1A"/>
    <property type="match status" value="1"/>
</dbReference>
<protein>
    <submittedName>
        <fullName evidence="2">SAM-dependent methyltransferse</fullName>
        <ecNumber evidence="2">2.1.1.-</ecNumber>
    </submittedName>
</protein>
<gene>
    <name evidence="2" type="ordered locus">sce0997</name>
</gene>
<dbReference type="Pfam" id="PF08241">
    <property type="entry name" value="Methyltransf_11"/>
    <property type="match status" value="1"/>
</dbReference>
<dbReference type="Proteomes" id="UP000002139">
    <property type="component" value="Chromosome"/>
</dbReference>
<keyword evidence="2" id="KW-0808">Transferase</keyword>
<dbReference type="EMBL" id="AM746676">
    <property type="protein sequence ID" value="CAN91154.1"/>
    <property type="molecule type" value="Genomic_DNA"/>
</dbReference>
<dbReference type="Gene3D" id="3.40.50.150">
    <property type="entry name" value="Vaccinia Virus protein VP39"/>
    <property type="match status" value="1"/>
</dbReference>
<dbReference type="SUPFAM" id="SSF53335">
    <property type="entry name" value="S-adenosyl-L-methionine-dependent methyltransferases"/>
    <property type="match status" value="1"/>
</dbReference>
<dbReference type="EC" id="2.1.1.-" evidence="2"/>
<evidence type="ECO:0000313" key="3">
    <source>
        <dbReference type="Proteomes" id="UP000002139"/>
    </source>
</evidence>
<dbReference type="PANTHER" id="PTHR42912">
    <property type="entry name" value="METHYLTRANSFERASE"/>
    <property type="match status" value="1"/>
</dbReference>
<dbReference type="AlphaFoldDB" id="A9EV27"/>
<proteinExistence type="predicted"/>
<name>A9EV27_SORC5</name>
<dbReference type="CDD" id="cd02440">
    <property type="entry name" value="AdoMet_MTases"/>
    <property type="match status" value="1"/>
</dbReference>
<dbReference type="GO" id="GO:0032259">
    <property type="term" value="P:methylation"/>
    <property type="evidence" value="ECO:0007669"/>
    <property type="project" value="UniProtKB-KW"/>
</dbReference>
<organism evidence="2 3">
    <name type="scientific">Sorangium cellulosum (strain So ce56)</name>
    <name type="common">Polyangium cellulosum (strain So ce56)</name>
    <dbReference type="NCBI Taxonomy" id="448385"/>
    <lineage>
        <taxon>Bacteria</taxon>
        <taxon>Pseudomonadati</taxon>
        <taxon>Myxococcota</taxon>
        <taxon>Polyangia</taxon>
        <taxon>Polyangiales</taxon>
        <taxon>Polyangiaceae</taxon>
        <taxon>Sorangium</taxon>
    </lineage>
</organism>
<feature type="domain" description="Methyltransferase type 11" evidence="1">
    <location>
        <begin position="73"/>
        <end position="172"/>
    </location>
</feature>
<evidence type="ECO:0000259" key="1">
    <source>
        <dbReference type="Pfam" id="PF08241"/>
    </source>
</evidence>
<accession>A9EV27</accession>
<keyword evidence="2" id="KW-0489">Methyltransferase</keyword>
<evidence type="ECO:0000313" key="2">
    <source>
        <dbReference type="EMBL" id="CAN91154.1"/>
    </source>
</evidence>
<dbReference type="eggNOG" id="COG2226">
    <property type="taxonomic scope" value="Bacteria"/>
</dbReference>
<sequence>MDRRRAARRPWYAIAVSSAADPSAPPPPPPAFEASDYSWLVGFEGDWRDTWWNRDFVELIARRLRLGEVRAAVDVGCGVGHWGRTLLPVLHGDATLVGVDREPSFVARAAAEAEACGVAARTSYVEGLAEALPLPDASVDLATCQTVLMHVADPLRVLREMRRVLRPGGLLLAVEPNNFAEKATALVTAPGLSRADWLSLLELEATCQDGKRALGQGDSSVGERLPGLFREAGLGDLHVCQSDKCAALIPPYETPAEREELRQVLAWIDGGIWLGTGGTRDRVHALYLAGGGDPAQFERLWAIAMQEARAWKQAALARTLDGARGVTFYLVSGRKPA</sequence>
<keyword evidence="3" id="KW-1185">Reference proteome</keyword>
<dbReference type="InterPro" id="IPR013216">
    <property type="entry name" value="Methyltransf_11"/>
</dbReference>
<dbReference type="InterPro" id="IPR050508">
    <property type="entry name" value="Methyltransf_Superfamily"/>
</dbReference>
<dbReference type="STRING" id="448385.sce0997"/>
<reference evidence="2 3" key="1">
    <citation type="journal article" date="2007" name="Nat. Biotechnol.">
        <title>Complete genome sequence of the myxobacterium Sorangium cellulosum.</title>
        <authorList>
            <person name="Schneiker S."/>
            <person name="Perlova O."/>
            <person name="Kaiser O."/>
            <person name="Gerth K."/>
            <person name="Alici A."/>
            <person name="Altmeyer M.O."/>
            <person name="Bartels D."/>
            <person name="Bekel T."/>
            <person name="Beyer S."/>
            <person name="Bode E."/>
            <person name="Bode H.B."/>
            <person name="Bolten C.J."/>
            <person name="Choudhuri J.V."/>
            <person name="Doss S."/>
            <person name="Elnakady Y.A."/>
            <person name="Frank B."/>
            <person name="Gaigalat L."/>
            <person name="Goesmann A."/>
            <person name="Groeger C."/>
            <person name="Gross F."/>
            <person name="Jelsbak L."/>
            <person name="Jelsbak L."/>
            <person name="Kalinowski J."/>
            <person name="Kegler C."/>
            <person name="Knauber T."/>
            <person name="Konietzny S."/>
            <person name="Kopp M."/>
            <person name="Krause L."/>
            <person name="Krug D."/>
            <person name="Linke B."/>
            <person name="Mahmud T."/>
            <person name="Martinez-Arias R."/>
            <person name="McHardy A.C."/>
            <person name="Merai M."/>
            <person name="Meyer F."/>
            <person name="Mormann S."/>
            <person name="Munoz-Dorado J."/>
            <person name="Perez J."/>
            <person name="Pradella S."/>
            <person name="Rachid S."/>
            <person name="Raddatz G."/>
            <person name="Rosenau F."/>
            <person name="Rueckert C."/>
            <person name="Sasse F."/>
            <person name="Scharfe M."/>
            <person name="Schuster S.C."/>
            <person name="Suen G."/>
            <person name="Treuner-Lange A."/>
            <person name="Velicer G.J."/>
            <person name="Vorholter F.-J."/>
            <person name="Weissman K.J."/>
            <person name="Welch R.D."/>
            <person name="Wenzel S.C."/>
            <person name="Whitworth D.E."/>
            <person name="Wilhelm S."/>
            <person name="Wittmann C."/>
            <person name="Bloecker H."/>
            <person name="Puehler A."/>
            <person name="Mueller R."/>
        </authorList>
    </citation>
    <scope>NUCLEOTIDE SEQUENCE [LARGE SCALE GENOMIC DNA]</scope>
    <source>
        <strain evidence="3">So ce56</strain>
    </source>
</reference>
<dbReference type="KEGG" id="scl:sce0997"/>